<dbReference type="Proteomes" id="UP000240542">
    <property type="component" value="Unassembled WGS sequence"/>
</dbReference>
<proteinExistence type="predicted"/>
<comment type="caution">
    <text evidence="1">The sequence shown here is derived from an EMBL/GenBank/DDBJ whole genome shotgun (WGS) entry which is preliminary data.</text>
</comment>
<name>A0A2P8DHT0_9ACTN</name>
<reference evidence="1 2" key="1">
    <citation type="submission" date="2018-03" db="EMBL/GenBank/DDBJ databases">
        <title>Genomic Encyclopedia of Archaeal and Bacterial Type Strains, Phase II (KMG-II): from individual species to whole genera.</title>
        <authorList>
            <person name="Goeker M."/>
        </authorList>
    </citation>
    <scope>NUCLEOTIDE SEQUENCE [LARGE SCALE GENOMIC DNA]</scope>
    <source>
        <strain evidence="1 2">DSM 45312</strain>
    </source>
</reference>
<dbReference type="AlphaFoldDB" id="A0A2P8DHT0"/>
<gene>
    <name evidence="1" type="ORF">CLV63_11069</name>
</gene>
<evidence type="ECO:0000313" key="1">
    <source>
        <dbReference type="EMBL" id="PSK96772.1"/>
    </source>
</evidence>
<dbReference type="EMBL" id="PYGA01000010">
    <property type="protein sequence ID" value="PSK96772.1"/>
    <property type="molecule type" value="Genomic_DNA"/>
</dbReference>
<evidence type="ECO:0008006" key="3">
    <source>
        <dbReference type="Google" id="ProtNLM"/>
    </source>
</evidence>
<protein>
    <recommendedName>
        <fullName evidence="3">HEAT repeat protein</fullName>
    </recommendedName>
</protein>
<accession>A0A2P8DHT0</accession>
<organism evidence="1 2">
    <name type="scientific">Murinocardiopsis flavida</name>
    <dbReference type="NCBI Taxonomy" id="645275"/>
    <lineage>
        <taxon>Bacteria</taxon>
        <taxon>Bacillati</taxon>
        <taxon>Actinomycetota</taxon>
        <taxon>Actinomycetes</taxon>
        <taxon>Streptosporangiales</taxon>
        <taxon>Nocardiopsidaceae</taxon>
        <taxon>Murinocardiopsis</taxon>
    </lineage>
</organism>
<evidence type="ECO:0000313" key="2">
    <source>
        <dbReference type="Proteomes" id="UP000240542"/>
    </source>
</evidence>
<sequence length="150" mass="16846">MVRLQRLVGVEGSDLGSDHGRWQVYRQAIERPEAFGLLHECVAGEDDPALASSVVVGVLGRVDRSERDAWVGALPPEFADFARRRAEEWGVLEDVLSGDYPGERVEEDSPNWSDWLQLKIVEESADPRVLGHLTTGGRTKRIRRLARESR</sequence>
<keyword evidence="2" id="KW-1185">Reference proteome</keyword>